<dbReference type="OrthoDB" id="295006at2759"/>
<evidence type="ECO:0000313" key="1">
    <source>
        <dbReference type="EMBL" id="CAD8086880.1"/>
    </source>
</evidence>
<proteinExistence type="predicted"/>
<protein>
    <submittedName>
        <fullName evidence="1">Uncharacterized protein</fullName>
    </submittedName>
</protein>
<sequence length="571" mass="67693">MNQQSIKYLINQIRKVNSQDDKTIGEFLQLVRQMYDVKQKGDCMNLIANGFASVLLEIIFKFNLIDENDRMEAFIFYRDLLQYEFQNADRQLRKSDDQLESYRLIKLLPKQLYELFLDDGDGTTIFTNLCREWNTPNLVWTQTMIKEMLLIYIEYNNQILKKPSCDYSQIFPINSPLFPELRNETFVENMMLKEYNIQPNWQTDEGLIEFMKELIESINQSLKLYLEGNFTNSEFSIRQFERLTCKLLTQLTSFELALEQYFFNSQHPEFEQELKLLEDYDQSQINKLLKDQQDNIPPMIIESIWKWLELINIDHITIHPLIKSCLIQIHYILIQSEIALIFLDQIDTLSISLNICLKILNSQQHKYDKFLALVTICDMITFKNFITKLDSKHFNQILSIYQIVIQDDQLIINAFKNLIALLYTDSSISTDFNKFLLQQKVPIKSSDLQILQNKDFNQFKIWRKQFDENYKISTYEELPQISKGYPIFPIISQCSIQQLPHKSDILENRLKMIEKYYDEYVSNLQSGKIVDVNMNLNSEYEPQTEQISLRQSSLGKEQSDDILIGDDEIFS</sequence>
<evidence type="ECO:0000313" key="2">
    <source>
        <dbReference type="Proteomes" id="UP000692954"/>
    </source>
</evidence>
<gene>
    <name evidence="1" type="ORF">PSON_ATCC_30995.1.T0500236</name>
</gene>
<comment type="caution">
    <text evidence="1">The sequence shown here is derived from an EMBL/GenBank/DDBJ whole genome shotgun (WGS) entry which is preliminary data.</text>
</comment>
<dbReference type="AlphaFoldDB" id="A0A8S1N2Z5"/>
<dbReference type="Proteomes" id="UP000692954">
    <property type="component" value="Unassembled WGS sequence"/>
</dbReference>
<dbReference type="EMBL" id="CAJJDN010000050">
    <property type="protein sequence ID" value="CAD8086880.1"/>
    <property type="molecule type" value="Genomic_DNA"/>
</dbReference>
<keyword evidence="2" id="KW-1185">Reference proteome</keyword>
<reference evidence="1" key="1">
    <citation type="submission" date="2021-01" db="EMBL/GenBank/DDBJ databases">
        <authorList>
            <consortium name="Genoscope - CEA"/>
            <person name="William W."/>
        </authorList>
    </citation>
    <scope>NUCLEOTIDE SEQUENCE</scope>
</reference>
<accession>A0A8S1N2Z5</accession>
<name>A0A8S1N2Z5_9CILI</name>
<organism evidence="1 2">
    <name type="scientific">Paramecium sonneborni</name>
    <dbReference type="NCBI Taxonomy" id="65129"/>
    <lineage>
        <taxon>Eukaryota</taxon>
        <taxon>Sar</taxon>
        <taxon>Alveolata</taxon>
        <taxon>Ciliophora</taxon>
        <taxon>Intramacronucleata</taxon>
        <taxon>Oligohymenophorea</taxon>
        <taxon>Peniculida</taxon>
        <taxon>Parameciidae</taxon>
        <taxon>Paramecium</taxon>
    </lineage>
</organism>